<reference evidence="10" key="1">
    <citation type="submission" date="2017-09" db="EMBL/GenBank/DDBJ databases">
        <authorList>
            <person name="Varghese N."/>
            <person name="Submissions S."/>
        </authorList>
    </citation>
    <scope>NUCLEOTIDE SEQUENCE [LARGE SCALE GENOMIC DNA]</scope>
    <source>
        <strain evidence="10">CGMCC 1.12803</strain>
    </source>
</reference>
<dbReference type="OrthoDB" id="5694214at2"/>
<dbReference type="Gene3D" id="1.25.40.390">
    <property type="match status" value="1"/>
</dbReference>
<keyword evidence="4" id="KW-0472">Membrane</keyword>
<organism evidence="9 10">
    <name type="scientific">Pedobacter xixiisoli</name>
    <dbReference type="NCBI Taxonomy" id="1476464"/>
    <lineage>
        <taxon>Bacteria</taxon>
        <taxon>Pseudomonadati</taxon>
        <taxon>Bacteroidota</taxon>
        <taxon>Sphingobacteriia</taxon>
        <taxon>Sphingobacteriales</taxon>
        <taxon>Sphingobacteriaceae</taxon>
        <taxon>Pedobacter</taxon>
    </lineage>
</organism>
<dbReference type="Proteomes" id="UP000219281">
    <property type="component" value="Unassembled WGS sequence"/>
</dbReference>
<evidence type="ECO:0000256" key="2">
    <source>
        <dbReference type="ARBA" id="ARBA00006275"/>
    </source>
</evidence>
<name>A0A285ZUM9_9SPHI</name>
<evidence type="ECO:0000256" key="3">
    <source>
        <dbReference type="ARBA" id="ARBA00022729"/>
    </source>
</evidence>
<evidence type="ECO:0000256" key="5">
    <source>
        <dbReference type="ARBA" id="ARBA00023237"/>
    </source>
</evidence>
<proteinExistence type="inferred from homology"/>
<comment type="similarity">
    <text evidence="2">Belongs to the SusD family.</text>
</comment>
<evidence type="ECO:0000313" key="9">
    <source>
        <dbReference type="EMBL" id="SOD13361.1"/>
    </source>
</evidence>
<accession>A0A285ZUM9</accession>
<protein>
    <submittedName>
        <fullName evidence="9">Starch-binding associating with outer membrane</fullName>
    </submittedName>
</protein>
<keyword evidence="5" id="KW-0998">Cell outer membrane</keyword>
<feature type="domain" description="RagB/SusD" evidence="7">
    <location>
        <begin position="431"/>
        <end position="555"/>
    </location>
</feature>
<gene>
    <name evidence="9" type="ORF">SAMN06297358_1188</name>
</gene>
<dbReference type="InterPro" id="IPR033985">
    <property type="entry name" value="SusD-like_N"/>
</dbReference>
<feature type="domain" description="SusD-like N-terminal" evidence="8">
    <location>
        <begin position="102"/>
        <end position="221"/>
    </location>
</feature>
<dbReference type="EMBL" id="OCMT01000001">
    <property type="protein sequence ID" value="SOD13361.1"/>
    <property type="molecule type" value="Genomic_DNA"/>
</dbReference>
<evidence type="ECO:0000256" key="1">
    <source>
        <dbReference type="ARBA" id="ARBA00004442"/>
    </source>
</evidence>
<keyword evidence="3 6" id="KW-0732">Signal</keyword>
<dbReference type="InterPro" id="IPR011990">
    <property type="entry name" value="TPR-like_helical_dom_sf"/>
</dbReference>
<dbReference type="RefSeq" id="WP_097129721.1">
    <property type="nucleotide sequence ID" value="NZ_OCMT01000001.1"/>
</dbReference>
<evidence type="ECO:0000256" key="4">
    <source>
        <dbReference type="ARBA" id="ARBA00023136"/>
    </source>
</evidence>
<sequence>MKKIFIIFILFVAASFTACKKGFLDETPRDFLSGGNAYKTAADFNIAVNDMYRVTRFEFYTRNENHPFDYMYGCDIVFDGQPFTGRHTPMSTAYAPVGGGDIPGTHWSAFYKIISEANAIIDRAPGSSMTDAEKLAVTAKARFFRAFAYRSLAYLFGGVPLVLNEVTSPKTDFVRATRQQVYLQAIDDLKFAVTNLPSIQAVRDGEISKQAASHLLAEVYLAAGQFQNAVDAATDVIGDTNVRLMTTRFGTKSTVATGNVYWDLFQPGNQNRKGGVNLEGLWVIQFETDVLGGSSNTAGQPNNYLLERHVGPHFNLTPISPNPFVYPTSDLTGGRGVGWALSTRHFSNTIWQSDWNNDIRNANINFVRNIPSKNPASPFNGQNISTENPPAGITVPSRNFYAYQAKATTPGGHPAALYENAATGLLKNGAGGTYLDQYMFRLAETYFIRAEAYLGLNRKDLAANDINTVRARSNANPVLEANLDIDYILDERLRELGYEEKRRLTLMRLGLWYDRVTRFNPYYAAMALPHYNLWPIPQSEIERNNTAVLEQNPGYPR</sequence>
<dbReference type="Pfam" id="PF07980">
    <property type="entry name" value="SusD_RagB"/>
    <property type="match status" value="1"/>
</dbReference>
<dbReference type="Pfam" id="PF14322">
    <property type="entry name" value="SusD-like_3"/>
    <property type="match status" value="1"/>
</dbReference>
<evidence type="ECO:0000259" key="7">
    <source>
        <dbReference type="Pfam" id="PF07980"/>
    </source>
</evidence>
<dbReference type="PROSITE" id="PS51257">
    <property type="entry name" value="PROKAR_LIPOPROTEIN"/>
    <property type="match status" value="1"/>
</dbReference>
<dbReference type="SUPFAM" id="SSF48452">
    <property type="entry name" value="TPR-like"/>
    <property type="match status" value="1"/>
</dbReference>
<dbReference type="GO" id="GO:0009279">
    <property type="term" value="C:cell outer membrane"/>
    <property type="evidence" value="ECO:0007669"/>
    <property type="project" value="UniProtKB-SubCell"/>
</dbReference>
<keyword evidence="10" id="KW-1185">Reference proteome</keyword>
<feature type="signal peptide" evidence="6">
    <location>
        <begin position="1"/>
        <end position="20"/>
    </location>
</feature>
<comment type="subcellular location">
    <subcellularLocation>
        <location evidence="1">Cell outer membrane</location>
    </subcellularLocation>
</comment>
<dbReference type="InterPro" id="IPR012944">
    <property type="entry name" value="SusD_RagB_dom"/>
</dbReference>
<evidence type="ECO:0000259" key="8">
    <source>
        <dbReference type="Pfam" id="PF14322"/>
    </source>
</evidence>
<dbReference type="AlphaFoldDB" id="A0A285ZUM9"/>
<feature type="chain" id="PRO_5012222412" evidence="6">
    <location>
        <begin position="21"/>
        <end position="557"/>
    </location>
</feature>
<evidence type="ECO:0000313" key="10">
    <source>
        <dbReference type="Proteomes" id="UP000219281"/>
    </source>
</evidence>
<evidence type="ECO:0000256" key="6">
    <source>
        <dbReference type="SAM" id="SignalP"/>
    </source>
</evidence>